<evidence type="ECO:0000259" key="6">
    <source>
        <dbReference type="Pfam" id="PF00155"/>
    </source>
</evidence>
<dbReference type="GO" id="GO:0006520">
    <property type="term" value="P:amino acid metabolic process"/>
    <property type="evidence" value="ECO:0007669"/>
    <property type="project" value="InterPro"/>
</dbReference>
<feature type="domain" description="Aminotransferase class I/classII large" evidence="6">
    <location>
        <begin position="69"/>
        <end position="407"/>
    </location>
</feature>
<organism evidence="7">
    <name type="scientific">Streptomyces tabacisoli</name>
    <dbReference type="NCBI Taxonomy" id="3156398"/>
    <lineage>
        <taxon>Bacteria</taxon>
        <taxon>Bacillati</taxon>
        <taxon>Actinomycetota</taxon>
        <taxon>Actinomycetes</taxon>
        <taxon>Kitasatosporales</taxon>
        <taxon>Streptomycetaceae</taxon>
        <taxon>Streptomyces</taxon>
    </lineage>
</organism>
<keyword evidence="4" id="KW-0808">Transferase</keyword>
<comment type="cofactor">
    <cofactor evidence="1">
        <name>pyridoxal 5'-phosphate</name>
        <dbReference type="ChEBI" id="CHEBI:597326"/>
    </cofactor>
</comment>
<evidence type="ECO:0000256" key="1">
    <source>
        <dbReference type="ARBA" id="ARBA00001933"/>
    </source>
</evidence>
<gene>
    <name evidence="7" type="ORF">ABII15_00070</name>
</gene>
<evidence type="ECO:0000256" key="4">
    <source>
        <dbReference type="ARBA" id="ARBA00022679"/>
    </source>
</evidence>
<dbReference type="GO" id="GO:0030170">
    <property type="term" value="F:pyridoxal phosphate binding"/>
    <property type="evidence" value="ECO:0007669"/>
    <property type="project" value="InterPro"/>
</dbReference>
<dbReference type="Gene3D" id="3.40.640.10">
    <property type="entry name" value="Type I PLP-dependent aspartate aminotransferase-like (Major domain)"/>
    <property type="match status" value="1"/>
</dbReference>
<dbReference type="KEGG" id="stac:ABII15_00070"/>
<keyword evidence="5" id="KW-0663">Pyridoxal phosphate</keyword>
<dbReference type="PANTHER" id="PTHR46383:SF1">
    <property type="entry name" value="ASPARTATE AMINOTRANSFERASE"/>
    <property type="match status" value="1"/>
</dbReference>
<sequence>MEHPRNVLDTGPLPANPPDADLVRRYTSRGANASSLVYLSLGENWQGPPSGLVRALHKAVPSYAHGYTLSPYGLPLLRETLQEYIVRSHHLSDSECGETGVAVSQAGTRAAMHDFARLLLRRPVPPDTVLVPAPGWDYGGVMAPLRYHVVPYPLEVNDGGQPNLPVLRGLLARHPRALLVLNPQHNPTGVEWTTDTVRDILRAAVSARAPVLLDDAYYAVVLPGRTPTNALGLLAAETRDSDDLPWLAVRTMGKQFNCNGWGIGALTARPALLAELAETAQERTFGTGMPLQAAMAAWLTDPASDAFVAGLRHVCAGHRLHVTARLRADLGYPAEAVQVGTCTSYLRFRVPPGLAPRGGDETYRRRAAEAGVVVGRGSMIPTAGGTGTWVRMHLVQHRRTLDLAVDRLLEAGLVWQAAPERFPD</sequence>
<dbReference type="SUPFAM" id="SSF53383">
    <property type="entry name" value="PLP-dependent transferases"/>
    <property type="match status" value="1"/>
</dbReference>
<dbReference type="EMBL" id="CP159534">
    <property type="protein sequence ID" value="XCJ68445.1"/>
    <property type="molecule type" value="Genomic_DNA"/>
</dbReference>
<evidence type="ECO:0000256" key="3">
    <source>
        <dbReference type="ARBA" id="ARBA00022576"/>
    </source>
</evidence>
<keyword evidence="3 7" id="KW-0032">Aminotransferase</keyword>
<dbReference type="GO" id="GO:0008483">
    <property type="term" value="F:transaminase activity"/>
    <property type="evidence" value="ECO:0007669"/>
    <property type="project" value="UniProtKB-KW"/>
</dbReference>
<dbReference type="InterPro" id="IPR015421">
    <property type="entry name" value="PyrdxlP-dep_Trfase_major"/>
</dbReference>
<evidence type="ECO:0000256" key="5">
    <source>
        <dbReference type="ARBA" id="ARBA00022898"/>
    </source>
</evidence>
<dbReference type="PANTHER" id="PTHR46383">
    <property type="entry name" value="ASPARTATE AMINOTRANSFERASE"/>
    <property type="match status" value="1"/>
</dbReference>
<evidence type="ECO:0000313" key="7">
    <source>
        <dbReference type="EMBL" id="XCJ68445.1"/>
    </source>
</evidence>
<accession>A0AAU8IJU0</accession>
<dbReference type="InterPro" id="IPR050596">
    <property type="entry name" value="AspAT/PAT-like"/>
</dbReference>
<evidence type="ECO:0000256" key="2">
    <source>
        <dbReference type="ARBA" id="ARBA00007441"/>
    </source>
</evidence>
<protein>
    <submittedName>
        <fullName evidence="7">Pyridoxal phosphate-dependent aminotransferase</fullName>
    </submittedName>
</protein>
<comment type="similarity">
    <text evidence="2">Belongs to the class-I pyridoxal-phosphate-dependent aminotransferase family.</text>
</comment>
<dbReference type="RefSeq" id="WP_353940131.1">
    <property type="nucleotide sequence ID" value="NZ_CP159534.1"/>
</dbReference>
<dbReference type="CDD" id="cd00609">
    <property type="entry name" value="AAT_like"/>
    <property type="match status" value="1"/>
</dbReference>
<name>A0AAU8IJU0_9ACTN</name>
<dbReference type="InterPro" id="IPR015424">
    <property type="entry name" value="PyrdxlP-dep_Trfase"/>
</dbReference>
<reference evidence="7" key="1">
    <citation type="submission" date="2024-06" db="EMBL/GenBank/DDBJ databases">
        <title>Streptomyces sp. strain HUAS MG91 genome sequences.</title>
        <authorList>
            <person name="Mo P."/>
        </authorList>
    </citation>
    <scope>NUCLEOTIDE SEQUENCE</scope>
    <source>
        <strain evidence="7">HUAS MG91</strain>
    </source>
</reference>
<dbReference type="InterPro" id="IPR004839">
    <property type="entry name" value="Aminotransferase_I/II_large"/>
</dbReference>
<dbReference type="AlphaFoldDB" id="A0AAU8IJU0"/>
<proteinExistence type="inferred from homology"/>
<dbReference type="Pfam" id="PF00155">
    <property type="entry name" value="Aminotran_1_2"/>
    <property type="match status" value="1"/>
</dbReference>